<feature type="domain" description="Transglutaminase-like" evidence="1">
    <location>
        <begin position="307"/>
        <end position="368"/>
    </location>
</feature>
<dbReference type="SMART" id="SM00460">
    <property type="entry name" value="TGc"/>
    <property type="match status" value="1"/>
</dbReference>
<evidence type="ECO:0000259" key="1">
    <source>
        <dbReference type="SMART" id="SM00460"/>
    </source>
</evidence>
<keyword evidence="3" id="KW-1185">Reference proteome</keyword>
<evidence type="ECO:0000313" key="3">
    <source>
        <dbReference type="Proteomes" id="UP001286174"/>
    </source>
</evidence>
<organism evidence="2 3">
    <name type="scientific">Grylomicrobium aquisgranensis</name>
    <dbReference type="NCBI Taxonomy" id="2926318"/>
    <lineage>
        <taxon>Bacteria</taxon>
        <taxon>Bacillati</taxon>
        <taxon>Bacillota</taxon>
        <taxon>Erysipelotrichia</taxon>
        <taxon>Erysipelotrichales</taxon>
        <taxon>Erysipelotrichaceae</taxon>
        <taxon>Grylomicrobium</taxon>
    </lineage>
</organism>
<dbReference type="PANTHER" id="PTHR38339">
    <property type="entry name" value="TRANSGLUTAMINASE DOMAIN PROTEIN"/>
    <property type="match status" value="1"/>
</dbReference>
<dbReference type="PANTHER" id="PTHR38339:SF1">
    <property type="entry name" value="TRANSGLUTAMINASE-LIKE DOMAIN-CONTAINING PROTEIN"/>
    <property type="match status" value="1"/>
</dbReference>
<reference evidence="2 3" key="1">
    <citation type="submission" date="2022-03" db="EMBL/GenBank/DDBJ databases">
        <title>Novel taxa within the pig intestine.</title>
        <authorList>
            <person name="Wylensek D."/>
            <person name="Bishof K."/>
            <person name="Afrizal A."/>
            <person name="Clavel T."/>
        </authorList>
    </citation>
    <scope>NUCLEOTIDE SEQUENCE [LARGE SCALE GENOMIC DNA]</scope>
    <source>
        <strain evidence="2 3">CLA-KB-P133</strain>
    </source>
</reference>
<dbReference type="RefSeq" id="WP_370596674.1">
    <property type="nucleotide sequence ID" value="NZ_JALBUR010000047.1"/>
</dbReference>
<dbReference type="InterPro" id="IPR002931">
    <property type="entry name" value="Transglutaminase-like"/>
</dbReference>
<evidence type="ECO:0000313" key="2">
    <source>
        <dbReference type="EMBL" id="MDX8420551.1"/>
    </source>
</evidence>
<name>A0AB35U6X4_9FIRM</name>
<dbReference type="EMBL" id="JALBUR010000047">
    <property type="protein sequence ID" value="MDX8420551.1"/>
    <property type="molecule type" value="Genomic_DNA"/>
</dbReference>
<dbReference type="AlphaFoldDB" id="A0AB35U6X4"/>
<dbReference type="InterPro" id="IPR038765">
    <property type="entry name" value="Papain-like_cys_pep_sf"/>
</dbReference>
<sequence length="449" mass="52017">MLKKIVSLRFPLPEDVAKAKAAGDFNKAERLILLYLQDSYTPQCMKDRLETEREVLSRLPSAYPYDEEQALALVQKEIPSFTMAQLHHYEDCKAADWIYINGKVHLQSRFFASMQKVWPEIAEAVGSPLQKHNKLLEDNADEMAEKGWAGRHIHLRTEIRIKDEAFHPGKVLVHLPIPAECINMHNIRILDHSGHAFIDDPKSPSRTISFQEDLKENHPFFVEYEYDSIVNYHEDQHISTETADFDIQEEQPQIVFSPLIKALCRELSGNETDPYRKAWNFYRYCTENITYAYMREYMTLGLINEYSATQRIGDCGVKALLFITLCRCAGIPAHWQSGLYVTPDSAGNHDWAMFYIKPYGWLFADPSFGGSAFRVGNLKRQKFYFGNLDPFRMAANNAFQKEFNPAKKWWRSDPYDNQSGEIEYEDRGLHGNELESTKTVIAMEKLTRK</sequence>
<dbReference type="Pfam" id="PF01841">
    <property type="entry name" value="Transglut_core"/>
    <property type="match status" value="1"/>
</dbReference>
<proteinExistence type="predicted"/>
<gene>
    <name evidence="2" type="ORF">MOZ60_10690</name>
</gene>
<protein>
    <submittedName>
        <fullName evidence="2">Transglutaminase-like domain-containing protein</fullName>
    </submittedName>
</protein>
<dbReference type="Proteomes" id="UP001286174">
    <property type="component" value="Unassembled WGS sequence"/>
</dbReference>
<accession>A0AB35U6X4</accession>
<comment type="caution">
    <text evidence="2">The sequence shown here is derived from an EMBL/GenBank/DDBJ whole genome shotgun (WGS) entry which is preliminary data.</text>
</comment>
<dbReference type="Gene3D" id="3.10.620.30">
    <property type="match status" value="1"/>
</dbReference>
<dbReference type="SUPFAM" id="SSF54001">
    <property type="entry name" value="Cysteine proteinases"/>
    <property type="match status" value="1"/>
</dbReference>